<dbReference type="Proteomes" id="UP000789759">
    <property type="component" value="Unassembled WGS sequence"/>
</dbReference>
<reference evidence="1" key="1">
    <citation type="submission" date="2021-06" db="EMBL/GenBank/DDBJ databases">
        <authorList>
            <person name="Kallberg Y."/>
            <person name="Tangrot J."/>
            <person name="Rosling A."/>
        </authorList>
    </citation>
    <scope>NUCLEOTIDE SEQUENCE</scope>
    <source>
        <strain evidence="1">FL966</strain>
    </source>
</reference>
<evidence type="ECO:0000313" key="2">
    <source>
        <dbReference type="Proteomes" id="UP000789759"/>
    </source>
</evidence>
<sequence length="82" mass="9110">MNKKILGPNSLGHNLNHGSNCGFSSHESSNISRALTNTIGRLIQANSFKATPAIHDRLLAYGTFFTINQMFNDFIISRSPRF</sequence>
<dbReference type="AlphaFoldDB" id="A0A9N9D7C4"/>
<organism evidence="1 2">
    <name type="scientific">Cetraspora pellucida</name>
    <dbReference type="NCBI Taxonomy" id="1433469"/>
    <lineage>
        <taxon>Eukaryota</taxon>
        <taxon>Fungi</taxon>
        <taxon>Fungi incertae sedis</taxon>
        <taxon>Mucoromycota</taxon>
        <taxon>Glomeromycotina</taxon>
        <taxon>Glomeromycetes</taxon>
        <taxon>Diversisporales</taxon>
        <taxon>Gigasporaceae</taxon>
        <taxon>Cetraspora</taxon>
    </lineage>
</organism>
<dbReference type="EMBL" id="CAJVQA010005680">
    <property type="protein sequence ID" value="CAG8625881.1"/>
    <property type="molecule type" value="Genomic_DNA"/>
</dbReference>
<comment type="caution">
    <text evidence="1">The sequence shown here is derived from an EMBL/GenBank/DDBJ whole genome shotgun (WGS) entry which is preliminary data.</text>
</comment>
<gene>
    <name evidence="1" type="ORF">CPELLU_LOCUS8150</name>
</gene>
<protein>
    <submittedName>
        <fullName evidence="1">24771_t:CDS:1</fullName>
    </submittedName>
</protein>
<keyword evidence="2" id="KW-1185">Reference proteome</keyword>
<accession>A0A9N9D7C4</accession>
<name>A0A9N9D7C4_9GLOM</name>
<proteinExistence type="predicted"/>
<evidence type="ECO:0000313" key="1">
    <source>
        <dbReference type="EMBL" id="CAG8625881.1"/>
    </source>
</evidence>